<dbReference type="SUPFAM" id="SSF52266">
    <property type="entry name" value="SGNH hydrolase"/>
    <property type="match status" value="1"/>
</dbReference>
<evidence type="ECO:0000259" key="2">
    <source>
        <dbReference type="Pfam" id="PF03629"/>
    </source>
</evidence>
<reference evidence="3 4" key="1">
    <citation type="submission" date="2023-11" db="EMBL/GenBank/DDBJ databases">
        <title>Coraliomargarita sp. nov., isolated from marine algae.</title>
        <authorList>
            <person name="Lee J.K."/>
            <person name="Baek J.H."/>
            <person name="Kim J.M."/>
            <person name="Choi D.G."/>
            <person name="Jeon C.O."/>
        </authorList>
    </citation>
    <scope>NUCLEOTIDE SEQUENCE [LARGE SCALE GENOMIC DNA]</scope>
    <source>
        <strain evidence="3 4">J2-16</strain>
    </source>
</reference>
<evidence type="ECO:0000313" key="3">
    <source>
        <dbReference type="EMBL" id="WPJ96928.1"/>
    </source>
</evidence>
<evidence type="ECO:0000256" key="1">
    <source>
        <dbReference type="ARBA" id="ARBA00022801"/>
    </source>
</evidence>
<dbReference type="InterPro" id="IPR036514">
    <property type="entry name" value="SGNH_hydro_sf"/>
</dbReference>
<gene>
    <name evidence="3" type="ORF">SH580_04305</name>
</gene>
<dbReference type="EMBL" id="CP138858">
    <property type="protein sequence ID" value="WPJ96928.1"/>
    <property type="molecule type" value="Genomic_DNA"/>
</dbReference>
<dbReference type="PANTHER" id="PTHR22901">
    <property type="entry name" value="SIALATE O-ACETYLESTERASE"/>
    <property type="match status" value="1"/>
</dbReference>
<evidence type="ECO:0000313" key="4">
    <source>
        <dbReference type="Proteomes" id="UP001324993"/>
    </source>
</evidence>
<proteinExistence type="predicted"/>
<organism evidence="3 4">
    <name type="scientific">Coraliomargarita algicola</name>
    <dbReference type="NCBI Taxonomy" id="3092156"/>
    <lineage>
        <taxon>Bacteria</taxon>
        <taxon>Pseudomonadati</taxon>
        <taxon>Verrucomicrobiota</taxon>
        <taxon>Opitutia</taxon>
        <taxon>Puniceicoccales</taxon>
        <taxon>Coraliomargaritaceae</taxon>
        <taxon>Coraliomargarita</taxon>
    </lineage>
</organism>
<sequence>MLALATHALRAEVSLPSIFTDHMVLQRNLANPVWGKATPGENVSVRIDGQIHQTQADANGKWTVKLDPMNAGGPFTLNIEGNNTVTIQDVLIGEVWVCSGQSNMEWPLGRSNDSQLEAKSANYPKIRFITIPRNGTQEPQDDFEGAWEICSPKTVKEFSAIGYYFGWRLLQVLDVPIGLIDNSWGGSMIESWVPREDLQGDPELEAVLTKWDKRMEGYTDETYQQALADYEVAKAAFIAGGKIGNWPHRPSNLARGQMRPANIYNGGVYPIIGYGIKGMLWYQGESNAGEPDRYLKIFPRMLKTYREQWDQGDFPCYWVQLADYKAEHDDPNKRSYWAEMREVQTAFMDRVPNGGQAVIIDVGEGRDIHPRNKRVPADRLARWALAKQYGVDLEYRSPEYESMEIVDNKAILSFKHVRQLYTFDIKEPIGFTIAGEDGQFVWAKAKLVGAKQIEVWSDAVPHPTQVRYGWATNPKVNVYSYNGLPLTPFRTDTPAYLQDQ</sequence>
<dbReference type="RefSeq" id="WP_319833785.1">
    <property type="nucleotide sequence ID" value="NZ_CP138858.1"/>
</dbReference>
<dbReference type="Proteomes" id="UP001324993">
    <property type="component" value="Chromosome"/>
</dbReference>
<dbReference type="PANTHER" id="PTHR22901:SF0">
    <property type="entry name" value="SIALATE O-ACETYLESTERASE"/>
    <property type="match status" value="1"/>
</dbReference>
<protein>
    <submittedName>
        <fullName evidence="3">Sialate O-acetylesterase</fullName>
    </submittedName>
</protein>
<accession>A0ABZ0RP67</accession>
<dbReference type="Pfam" id="PF03629">
    <property type="entry name" value="SASA"/>
    <property type="match status" value="1"/>
</dbReference>
<name>A0ABZ0RP67_9BACT</name>
<dbReference type="Gene3D" id="2.60.40.10">
    <property type="entry name" value="Immunoglobulins"/>
    <property type="match status" value="1"/>
</dbReference>
<keyword evidence="4" id="KW-1185">Reference proteome</keyword>
<keyword evidence="1" id="KW-0378">Hydrolase</keyword>
<dbReference type="InterPro" id="IPR013783">
    <property type="entry name" value="Ig-like_fold"/>
</dbReference>
<dbReference type="Gene3D" id="3.40.50.1110">
    <property type="entry name" value="SGNH hydrolase"/>
    <property type="match status" value="1"/>
</dbReference>
<feature type="domain" description="Sialate O-acetylesterase" evidence="2">
    <location>
        <begin position="275"/>
        <end position="346"/>
    </location>
</feature>
<dbReference type="InterPro" id="IPR039329">
    <property type="entry name" value="SIAE"/>
</dbReference>
<dbReference type="InterPro" id="IPR005181">
    <property type="entry name" value="SASA"/>
</dbReference>